<dbReference type="RefSeq" id="WP_345468317.1">
    <property type="nucleotide sequence ID" value="NZ_BAABRP010000030.1"/>
</dbReference>
<accession>A0ABP9WEI3</accession>
<dbReference type="InterPro" id="IPR016181">
    <property type="entry name" value="Acyl_CoA_acyltransferase"/>
</dbReference>
<evidence type="ECO:0000313" key="1">
    <source>
        <dbReference type="EMBL" id="GAA5514983.1"/>
    </source>
</evidence>
<protein>
    <recommendedName>
        <fullName evidence="3">GNAT family N-acetyltransferase</fullName>
    </recommendedName>
</protein>
<dbReference type="Proteomes" id="UP001401887">
    <property type="component" value="Unassembled WGS sequence"/>
</dbReference>
<dbReference type="EMBL" id="BAABRP010000030">
    <property type="protein sequence ID" value="GAA5514983.1"/>
    <property type="molecule type" value="Genomic_DNA"/>
</dbReference>
<evidence type="ECO:0008006" key="3">
    <source>
        <dbReference type="Google" id="ProtNLM"/>
    </source>
</evidence>
<dbReference type="Gene3D" id="3.40.630.30">
    <property type="match status" value="1"/>
</dbReference>
<sequence length="78" mass="8401">MHFTSRLDGIAPAQLGGFFEGWPNPPAPATLHRLLSRSYRISLAVEEDGQVVGFAQAISDGVLSAFIPLLEVHASRRG</sequence>
<keyword evidence="2" id="KW-1185">Reference proteome</keyword>
<name>A0ABP9WEI3_9DEIO</name>
<dbReference type="SUPFAM" id="SSF55729">
    <property type="entry name" value="Acyl-CoA N-acyltransferases (Nat)"/>
    <property type="match status" value="1"/>
</dbReference>
<gene>
    <name evidence="1" type="ORF">Dcar01_03747</name>
</gene>
<reference evidence="1 2" key="1">
    <citation type="submission" date="2024-02" db="EMBL/GenBank/DDBJ databases">
        <title>Deinococcus carri NBRC 110142.</title>
        <authorList>
            <person name="Ichikawa N."/>
            <person name="Katano-Makiyama Y."/>
            <person name="Hidaka K."/>
        </authorList>
    </citation>
    <scope>NUCLEOTIDE SEQUENCE [LARGE SCALE GENOMIC DNA]</scope>
    <source>
        <strain evidence="1 2">NBRC 110142</strain>
    </source>
</reference>
<comment type="caution">
    <text evidence="1">The sequence shown here is derived from an EMBL/GenBank/DDBJ whole genome shotgun (WGS) entry which is preliminary data.</text>
</comment>
<evidence type="ECO:0000313" key="2">
    <source>
        <dbReference type="Proteomes" id="UP001401887"/>
    </source>
</evidence>
<proteinExistence type="predicted"/>
<organism evidence="1 2">
    <name type="scientific">Deinococcus carri</name>
    <dbReference type="NCBI Taxonomy" id="1211323"/>
    <lineage>
        <taxon>Bacteria</taxon>
        <taxon>Thermotogati</taxon>
        <taxon>Deinococcota</taxon>
        <taxon>Deinococci</taxon>
        <taxon>Deinococcales</taxon>
        <taxon>Deinococcaceae</taxon>
        <taxon>Deinococcus</taxon>
    </lineage>
</organism>